<dbReference type="GeneID" id="117232137"/>
<sequence length="326" mass="37082">MYTYELERHVHIVSDKALVHFNGLIGRSWAMLFASVGYEVIIYDIVKEQINRALEDIHQQLKRLESSSLLRGSLTADQQIKLIKGSCNLTEVVKGAKFIQECVPENLPLKLKVYNELDNLVDNKVILSSSTSTFRPSLFSEKLKHREQIIVSHPVNPPYYVPLVEIVPAPWTRAEIPVQTKAIMTEIGQTPVVFSREIDGFALNRIQYAILNEAWRLVADGILSAKDMDAVMSEGLGMRYAFLGAFEAAHLNAEGMKKYCETYKNSIYDVSMTFGPVPKFEGEMAEKISNELNEMCPLEKLQERRAWRDEALTKLSLLKKELNNNK</sequence>
<dbReference type="Gene3D" id="3.40.50.720">
    <property type="entry name" value="NAD(P)-binding Rossmann-like Domain"/>
    <property type="match status" value="1"/>
</dbReference>
<keyword evidence="5" id="KW-1185">Reference proteome</keyword>
<dbReference type="Proteomes" id="UP000504631">
    <property type="component" value="Unplaced"/>
</dbReference>
<dbReference type="CTD" id="32592"/>
<evidence type="ECO:0000259" key="3">
    <source>
        <dbReference type="Pfam" id="PF00725"/>
    </source>
</evidence>
<accession>A0A6J3K286</accession>
<dbReference type="InterPro" id="IPR013328">
    <property type="entry name" value="6PGD_dom2"/>
</dbReference>
<dbReference type="AlphaFoldDB" id="A0A6J3K286"/>
<dbReference type="KEGG" id="bvk:117232137"/>
<name>A0A6J3K286_9HYME</name>
<dbReference type="PROSITE" id="PS00067">
    <property type="entry name" value="3HCDH"/>
    <property type="match status" value="1"/>
</dbReference>
<dbReference type="GO" id="GO:0006631">
    <property type="term" value="P:fatty acid metabolic process"/>
    <property type="evidence" value="ECO:0007669"/>
    <property type="project" value="InterPro"/>
</dbReference>
<reference evidence="6" key="1">
    <citation type="submission" date="2025-08" db="UniProtKB">
        <authorList>
            <consortium name="RefSeq"/>
        </authorList>
    </citation>
    <scope>IDENTIFICATION</scope>
    <source>
        <tissue evidence="6">Muscle</tissue>
    </source>
</reference>
<organism evidence="5 6">
    <name type="scientific">Bombus vosnesenskii</name>
    <dbReference type="NCBI Taxonomy" id="207650"/>
    <lineage>
        <taxon>Eukaryota</taxon>
        <taxon>Metazoa</taxon>
        <taxon>Ecdysozoa</taxon>
        <taxon>Arthropoda</taxon>
        <taxon>Hexapoda</taxon>
        <taxon>Insecta</taxon>
        <taxon>Pterygota</taxon>
        <taxon>Neoptera</taxon>
        <taxon>Endopterygota</taxon>
        <taxon>Hymenoptera</taxon>
        <taxon>Apocrita</taxon>
        <taxon>Aculeata</taxon>
        <taxon>Apoidea</taxon>
        <taxon>Anthophila</taxon>
        <taxon>Apidae</taxon>
        <taxon>Bombus</taxon>
        <taxon>Pyrobombus</taxon>
    </lineage>
</organism>
<evidence type="ECO:0000313" key="6">
    <source>
        <dbReference type="RefSeq" id="XP_033347208.1"/>
    </source>
</evidence>
<evidence type="ECO:0000259" key="4">
    <source>
        <dbReference type="Pfam" id="PF02737"/>
    </source>
</evidence>
<dbReference type="InterPro" id="IPR006108">
    <property type="entry name" value="3HC_DH_C"/>
</dbReference>
<dbReference type="Pfam" id="PF00725">
    <property type="entry name" value="3HCDH"/>
    <property type="match status" value="1"/>
</dbReference>
<dbReference type="RefSeq" id="XP_033347208.1">
    <property type="nucleotide sequence ID" value="XM_033491317.1"/>
</dbReference>
<dbReference type="InterPro" id="IPR036291">
    <property type="entry name" value="NAD(P)-bd_dom_sf"/>
</dbReference>
<dbReference type="SUPFAM" id="SSF51735">
    <property type="entry name" value="NAD(P)-binding Rossmann-fold domains"/>
    <property type="match status" value="1"/>
</dbReference>
<evidence type="ECO:0000256" key="1">
    <source>
        <dbReference type="ARBA" id="ARBA00009463"/>
    </source>
</evidence>
<gene>
    <name evidence="6" type="primary">LOC117232137</name>
</gene>
<feature type="domain" description="3-hydroxyacyl-CoA dehydrogenase C-terminal" evidence="3">
    <location>
        <begin position="200"/>
        <end position="268"/>
    </location>
</feature>
<protein>
    <submittedName>
        <fullName evidence="6">Lambda-crystallin homolog isoform X1</fullName>
    </submittedName>
</protein>
<dbReference type="InterPro" id="IPR006176">
    <property type="entry name" value="3-OHacyl-CoA_DH_NAD-bd"/>
</dbReference>
<dbReference type="InterPro" id="IPR006180">
    <property type="entry name" value="3-OHacyl-CoA_DH_CS"/>
</dbReference>
<dbReference type="GO" id="GO:0050104">
    <property type="term" value="F:L-gulonate 3-dehydrogenase activity"/>
    <property type="evidence" value="ECO:0007669"/>
    <property type="project" value="TreeGrafter"/>
</dbReference>
<keyword evidence="2" id="KW-0560">Oxidoreductase</keyword>
<dbReference type="PANTHER" id="PTHR48075:SF1">
    <property type="entry name" value="LAMBDA-CRYSTALLIN HOMOLOG"/>
    <property type="match status" value="1"/>
</dbReference>
<feature type="domain" description="3-hydroxyacyl-CoA dehydrogenase NAD binding" evidence="4">
    <location>
        <begin position="23"/>
        <end position="196"/>
    </location>
</feature>
<dbReference type="SUPFAM" id="SSF48179">
    <property type="entry name" value="6-phosphogluconate dehydrogenase C-terminal domain-like"/>
    <property type="match status" value="1"/>
</dbReference>
<comment type="similarity">
    <text evidence="1">Belongs to the 3-hydroxyacyl-CoA dehydrogenase family.</text>
</comment>
<dbReference type="InterPro" id="IPR008927">
    <property type="entry name" value="6-PGluconate_DH-like_C_sf"/>
</dbReference>
<proteinExistence type="inferred from homology"/>
<dbReference type="FunFam" id="3.40.50.720:FF:000356">
    <property type="entry name" value="Lambda-crystallin homolog"/>
    <property type="match status" value="1"/>
</dbReference>
<evidence type="ECO:0000256" key="2">
    <source>
        <dbReference type="ARBA" id="ARBA00023002"/>
    </source>
</evidence>
<dbReference type="Pfam" id="PF02737">
    <property type="entry name" value="3HCDH_N"/>
    <property type="match status" value="1"/>
</dbReference>
<evidence type="ECO:0000313" key="5">
    <source>
        <dbReference type="Proteomes" id="UP000504631"/>
    </source>
</evidence>
<dbReference type="PANTHER" id="PTHR48075">
    <property type="entry name" value="3-HYDROXYACYL-COA DEHYDROGENASE FAMILY PROTEIN"/>
    <property type="match status" value="1"/>
</dbReference>
<dbReference type="Gene3D" id="1.10.1040.10">
    <property type="entry name" value="N-(1-d-carboxylethyl)-l-norvaline Dehydrogenase, domain 2"/>
    <property type="match status" value="1"/>
</dbReference>
<dbReference type="GO" id="GO:0070403">
    <property type="term" value="F:NAD+ binding"/>
    <property type="evidence" value="ECO:0007669"/>
    <property type="project" value="InterPro"/>
</dbReference>